<dbReference type="Pfam" id="PF14697">
    <property type="entry name" value="Fer4_21"/>
    <property type="match status" value="1"/>
</dbReference>
<evidence type="ECO:0000256" key="2">
    <source>
        <dbReference type="ARBA" id="ARBA00022723"/>
    </source>
</evidence>
<feature type="domain" description="4Fe-4S ferredoxin-type" evidence="5">
    <location>
        <begin position="69"/>
        <end position="98"/>
    </location>
</feature>
<feature type="domain" description="4Fe-4S ferredoxin-type" evidence="5">
    <location>
        <begin position="154"/>
        <end position="183"/>
    </location>
</feature>
<dbReference type="EMBL" id="CP000743">
    <property type="protein sequence ID" value="ABR55961.1"/>
    <property type="molecule type" value="Genomic_DNA"/>
</dbReference>
<feature type="domain" description="4Fe-4S ferredoxin-type" evidence="5">
    <location>
        <begin position="124"/>
        <end position="153"/>
    </location>
</feature>
<dbReference type="AlphaFoldDB" id="A6UTY9"/>
<name>A6UTY9_META3</name>
<protein>
    <submittedName>
        <fullName evidence="6">4Fe-4S ferredoxin iron-sulfur binding domain protein</fullName>
    </submittedName>
</protein>
<dbReference type="CDD" id="cd10549">
    <property type="entry name" value="MtMvhB_like"/>
    <property type="match status" value="2"/>
</dbReference>
<dbReference type="GO" id="GO:0046872">
    <property type="term" value="F:metal ion binding"/>
    <property type="evidence" value="ECO:0007669"/>
    <property type="project" value="UniProtKB-KW"/>
</dbReference>
<proteinExistence type="predicted"/>
<dbReference type="GO" id="GO:0016491">
    <property type="term" value="F:oxidoreductase activity"/>
    <property type="evidence" value="ECO:0007669"/>
    <property type="project" value="UniProtKB-ARBA"/>
</dbReference>
<dbReference type="KEGG" id="mae:Maeo_0374"/>
<dbReference type="eggNOG" id="arCOG02179">
    <property type="taxonomic scope" value="Archaea"/>
</dbReference>
<evidence type="ECO:0000259" key="5">
    <source>
        <dbReference type="PROSITE" id="PS51379"/>
    </source>
</evidence>
<evidence type="ECO:0000256" key="1">
    <source>
        <dbReference type="ARBA" id="ARBA00022485"/>
    </source>
</evidence>
<dbReference type="OrthoDB" id="23833at2157"/>
<dbReference type="InterPro" id="IPR050572">
    <property type="entry name" value="Fe-S_Ferredoxin"/>
</dbReference>
<feature type="domain" description="4Fe-4S ferredoxin-type" evidence="5">
    <location>
        <begin position="191"/>
        <end position="216"/>
    </location>
</feature>
<keyword evidence="7" id="KW-1185">Reference proteome</keyword>
<dbReference type="Pfam" id="PF12838">
    <property type="entry name" value="Fer4_7"/>
    <property type="match status" value="1"/>
</dbReference>
<dbReference type="PROSITE" id="PS51379">
    <property type="entry name" value="4FE4S_FER_2"/>
    <property type="match status" value="6"/>
</dbReference>
<feature type="domain" description="4Fe-4S ferredoxin-type" evidence="5">
    <location>
        <begin position="220"/>
        <end position="249"/>
    </location>
</feature>
<dbReference type="GO" id="GO:0051539">
    <property type="term" value="F:4 iron, 4 sulfur cluster binding"/>
    <property type="evidence" value="ECO:0007669"/>
    <property type="project" value="UniProtKB-KW"/>
</dbReference>
<gene>
    <name evidence="6" type="ordered locus">Maeo_0374</name>
</gene>
<evidence type="ECO:0000256" key="4">
    <source>
        <dbReference type="ARBA" id="ARBA00023014"/>
    </source>
</evidence>
<keyword evidence="3" id="KW-0408">Iron</keyword>
<dbReference type="Gene3D" id="3.30.70.20">
    <property type="match status" value="4"/>
</dbReference>
<dbReference type="InterPro" id="IPR017896">
    <property type="entry name" value="4Fe4S_Fe-S-bd"/>
</dbReference>
<evidence type="ECO:0000313" key="7">
    <source>
        <dbReference type="Proteomes" id="UP000001106"/>
    </source>
</evidence>
<dbReference type="Proteomes" id="UP000001106">
    <property type="component" value="Chromosome"/>
</dbReference>
<dbReference type="PROSITE" id="PS00198">
    <property type="entry name" value="4FE4S_FER_1"/>
    <property type="match status" value="3"/>
</dbReference>
<feature type="domain" description="4Fe-4S ferredoxin-type" evidence="5">
    <location>
        <begin position="38"/>
        <end position="67"/>
    </location>
</feature>
<dbReference type="HOGENOM" id="CLU_097041_0_0_2"/>
<dbReference type="SUPFAM" id="SSF54862">
    <property type="entry name" value="4Fe-4S ferredoxins"/>
    <property type="match status" value="2"/>
</dbReference>
<keyword evidence="1" id="KW-0004">4Fe-4S</keyword>
<evidence type="ECO:0000256" key="3">
    <source>
        <dbReference type="ARBA" id="ARBA00023004"/>
    </source>
</evidence>
<organism evidence="6 7">
    <name type="scientific">Methanococcus aeolicus (strain ATCC BAA-1280 / DSM 17508 / OCM 812 / Nankai-3)</name>
    <dbReference type="NCBI Taxonomy" id="419665"/>
    <lineage>
        <taxon>Archaea</taxon>
        <taxon>Methanobacteriati</taxon>
        <taxon>Methanobacteriota</taxon>
        <taxon>Methanomada group</taxon>
        <taxon>Methanococci</taxon>
        <taxon>Methanococcales</taxon>
        <taxon>Methanococcaceae</taxon>
        <taxon>Methanococcus</taxon>
    </lineage>
</organism>
<accession>A6UTY9</accession>
<dbReference type="PANTHER" id="PTHR43687:SF1">
    <property type="entry name" value="FERREDOXIN III"/>
    <property type="match status" value="1"/>
</dbReference>
<keyword evidence="2" id="KW-0479">Metal-binding</keyword>
<sequence length="250" mass="27834">MITIKKPLDEIIDTISEKVGGDNKSFKGILKNSNVSEKYICIVPDDCIRCNLCYIECPVDAITKPTVRKPAEIIPDKCVKCEICAMTCPVDTIKVLDANAKIENHSVVYTIKEQDTEHRTIKLNNYHIDVEKCIFCGLCDKFCPTNAITVERRKSFDIDLNKCVGCNACASVCPKKIITVDNELGELPFNKSISVDNDVCVKCLVCVEECPINIIKEIAEGVEIDKSNCMYCGRCEGSCPVHAIEIKNKE</sequence>
<dbReference type="STRING" id="419665.Maeo_0374"/>
<reference evidence="6" key="1">
    <citation type="submission" date="2007-06" db="EMBL/GenBank/DDBJ databases">
        <title>Complete sequence of Methanococcus aeolicus Nankai-3.</title>
        <authorList>
            <consortium name="US DOE Joint Genome Institute"/>
            <person name="Copeland A."/>
            <person name="Lucas S."/>
            <person name="Lapidus A."/>
            <person name="Barry K."/>
            <person name="Glavina del Rio T."/>
            <person name="Dalin E."/>
            <person name="Tice H."/>
            <person name="Pitluck S."/>
            <person name="Chain P."/>
            <person name="Malfatti S."/>
            <person name="Shin M."/>
            <person name="Vergez L."/>
            <person name="Schmutz J."/>
            <person name="Larimer F."/>
            <person name="Land M."/>
            <person name="Hauser L."/>
            <person name="Kyrpides N."/>
            <person name="Lykidis A."/>
            <person name="Sieprawska-Lupa M."/>
            <person name="Whitman W.B."/>
            <person name="Richardson P."/>
        </authorList>
    </citation>
    <scope>NUCLEOTIDE SEQUENCE [LARGE SCALE GENOMIC DNA]</scope>
    <source>
        <strain evidence="6">Nankai-3</strain>
    </source>
</reference>
<dbReference type="GeneID" id="5326943"/>
<dbReference type="Pfam" id="PF00037">
    <property type="entry name" value="Fer4"/>
    <property type="match status" value="2"/>
</dbReference>
<dbReference type="RefSeq" id="WP_011973093.1">
    <property type="nucleotide sequence ID" value="NC_009635.1"/>
</dbReference>
<dbReference type="PANTHER" id="PTHR43687">
    <property type="entry name" value="ADENYLYLSULFATE REDUCTASE, BETA SUBUNIT"/>
    <property type="match status" value="1"/>
</dbReference>
<keyword evidence="4" id="KW-0411">Iron-sulfur</keyword>
<evidence type="ECO:0000313" key="6">
    <source>
        <dbReference type="EMBL" id="ABR55961.1"/>
    </source>
</evidence>
<dbReference type="InterPro" id="IPR017900">
    <property type="entry name" value="4Fe4S_Fe_S_CS"/>
</dbReference>